<dbReference type="InterPro" id="IPR003709">
    <property type="entry name" value="VanY-like_core_dom"/>
</dbReference>
<feature type="domain" description="D-alanyl-D-alanine carboxypeptidase-like core" evidence="3">
    <location>
        <begin position="128"/>
        <end position="258"/>
    </location>
</feature>
<dbReference type="GO" id="GO:0004180">
    <property type="term" value="F:carboxypeptidase activity"/>
    <property type="evidence" value="ECO:0007669"/>
    <property type="project" value="UniProtKB-KW"/>
</dbReference>
<dbReference type="Pfam" id="PF02557">
    <property type="entry name" value="VanY"/>
    <property type="match status" value="1"/>
</dbReference>
<feature type="region of interest" description="Disordered" evidence="1">
    <location>
        <begin position="1"/>
        <end position="38"/>
    </location>
</feature>
<feature type="compositionally biased region" description="Polar residues" evidence="1">
    <location>
        <begin position="1"/>
        <end position="17"/>
    </location>
</feature>
<reference evidence="5" key="1">
    <citation type="journal article" date="2021" name="Science">
        <title>Hunting the eagle killer: A cyanobacterial neurotoxin causes vacuolar myelinopathy.</title>
        <authorList>
            <person name="Breinlinger S."/>
            <person name="Phillips T.J."/>
            <person name="Haram B.N."/>
            <person name="Mares J."/>
            <person name="Martinez Yerena J.A."/>
            <person name="Hrouzek P."/>
            <person name="Sobotka R."/>
            <person name="Henderson W.M."/>
            <person name="Schmieder P."/>
            <person name="Williams S.M."/>
            <person name="Lauderdale J.D."/>
            <person name="Wilde H.D."/>
            <person name="Gerrin W."/>
            <person name="Kust A."/>
            <person name="Washington J.W."/>
            <person name="Wagner C."/>
            <person name="Geier B."/>
            <person name="Liebeke M."/>
            <person name="Enke H."/>
            <person name="Niedermeyer T.H.J."/>
            <person name="Wilde S.B."/>
        </authorList>
    </citation>
    <scope>NUCLEOTIDE SEQUENCE [LARGE SCALE GENOMIC DNA]</scope>
    <source>
        <strain evidence="5">Thurmond2011</strain>
    </source>
</reference>
<dbReference type="RefSeq" id="WP_208354704.1">
    <property type="nucleotide sequence ID" value="NZ_JAALHA020000008.1"/>
</dbReference>
<keyword evidence="2" id="KW-0472">Membrane</keyword>
<evidence type="ECO:0000259" key="3">
    <source>
        <dbReference type="Pfam" id="PF02557"/>
    </source>
</evidence>
<name>A0AAP5M5Z8_9CYAN</name>
<dbReference type="SUPFAM" id="SSF55166">
    <property type="entry name" value="Hedgehog/DD-peptidase"/>
    <property type="match status" value="1"/>
</dbReference>
<dbReference type="CDD" id="cd14852">
    <property type="entry name" value="LD-carboxypeptidase"/>
    <property type="match status" value="1"/>
</dbReference>
<dbReference type="Gene3D" id="3.30.1380.10">
    <property type="match status" value="1"/>
</dbReference>
<evidence type="ECO:0000256" key="2">
    <source>
        <dbReference type="SAM" id="Phobius"/>
    </source>
</evidence>
<organism evidence="4 5">
    <name type="scientific">Aetokthonos hydrillicola Thurmond2011</name>
    <dbReference type="NCBI Taxonomy" id="2712845"/>
    <lineage>
        <taxon>Bacteria</taxon>
        <taxon>Bacillati</taxon>
        <taxon>Cyanobacteriota</taxon>
        <taxon>Cyanophyceae</taxon>
        <taxon>Nostocales</taxon>
        <taxon>Hapalosiphonaceae</taxon>
        <taxon>Aetokthonos</taxon>
    </lineage>
</organism>
<feature type="compositionally biased region" description="Low complexity" evidence="1">
    <location>
        <begin position="80"/>
        <end position="95"/>
    </location>
</feature>
<keyword evidence="2" id="KW-0812">Transmembrane</keyword>
<dbReference type="EMBL" id="JAALHA020000008">
    <property type="protein sequence ID" value="MDR9896436.1"/>
    <property type="molecule type" value="Genomic_DNA"/>
</dbReference>
<sequence length="278" mass="29707">MNNAGFSGKPQDSQPNSGEDIPPALRDTPDAARTNSAPKVGVQPGILVIGGLAGFILLAVISGFVFFALAPKNTTNSQPSVANSSTATASPSDTSVNPNSNSDTLLGHFSYSEAPETELVPVSGDGRARMRKSAAQAFQAMARAARSQGVILVPLSAFRSIKDQQQLFFGVKAQRNQLAVERAAVSAPPRYSEHHTGYAVDIGDGAAPATNVNPNFENTKAFQWLQANAAHFSFEISFPKNNAQGVSYEPWHWRYVGDQDSLETFYKARNVKPAKISP</sequence>
<dbReference type="PANTHER" id="PTHR34385">
    <property type="entry name" value="D-ALANYL-D-ALANINE CARBOXYPEPTIDASE"/>
    <property type="match status" value="1"/>
</dbReference>
<evidence type="ECO:0000313" key="4">
    <source>
        <dbReference type="EMBL" id="MDR9896436.1"/>
    </source>
</evidence>
<feature type="transmembrane region" description="Helical" evidence="2">
    <location>
        <begin position="46"/>
        <end position="70"/>
    </location>
</feature>
<accession>A0AAP5M5Z8</accession>
<keyword evidence="2" id="KW-1133">Transmembrane helix</keyword>
<protein>
    <submittedName>
        <fullName evidence="4">D-alanyl-D-alanine carboxypeptidase family protein</fullName>
    </submittedName>
</protein>
<dbReference type="InterPro" id="IPR058193">
    <property type="entry name" value="VanY/YodJ_core_dom"/>
</dbReference>
<evidence type="ECO:0000256" key="1">
    <source>
        <dbReference type="SAM" id="MobiDB-lite"/>
    </source>
</evidence>
<keyword evidence="5" id="KW-1185">Reference proteome</keyword>
<dbReference type="Proteomes" id="UP000667802">
    <property type="component" value="Unassembled WGS sequence"/>
</dbReference>
<gene>
    <name evidence="4" type="ORF">G7B40_017990</name>
</gene>
<feature type="region of interest" description="Disordered" evidence="1">
    <location>
        <begin position="75"/>
        <end position="103"/>
    </location>
</feature>
<evidence type="ECO:0000313" key="5">
    <source>
        <dbReference type="Proteomes" id="UP000667802"/>
    </source>
</evidence>
<dbReference type="GO" id="GO:0006508">
    <property type="term" value="P:proteolysis"/>
    <property type="evidence" value="ECO:0007669"/>
    <property type="project" value="InterPro"/>
</dbReference>
<keyword evidence="4" id="KW-0378">Hydrolase</keyword>
<keyword evidence="4" id="KW-0645">Protease</keyword>
<comment type="caution">
    <text evidence="4">The sequence shown here is derived from an EMBL/GenBank/DDBJ whole genome shotgun (WGS) entry which is preliminary data.</text>
</comment>
<proteinExistence type="predicted"/>
<dbReference type="InterPro" id="IPR009045">
    <property type="entry name" value="Zn_M74/Hedgehog-like"/>
</dbReference>
<dbReference type="AlphaFoldDB" id="A0AAP5M5Z8"/>
<dbReference type="PANTHER" id="PTHR34385:SF1">
    <property type="entry name" value="PEPTIDOGLYCAN L-ALANYL-D-GLUTAMATE ENDOPEPTIDASE CWLK"/>
    <property type="match status" value="1"/>
</dbReference>
<dbReference type="InterPro" id="IPR052179">
    <property type="entry name" value="DD-CPase-like"/>
</dbReference>
<keyword evidence="4" id="KW-0121">Carboxypeptidase</keyword>